<evidence type="ECO:0000259" key="2">
    <source>
        <dbReference type="Pfam" id="PF13193"/>
    </source>
</evidence>
<name>D3RT40_ALLVD</name>
<dbReference type="Pfam" id="PF00501">
    <property type="entry name" value="AMP-binding"/>
    <property type="match status" value="1"/>
</dbReference>
<evidence type="ECO:0000259" key="1">
    <source>
        <dbReference type="Pfam" id="PF00501"/>
    </source>
</evidence>
<gene>
    <name evidence="3" type="ordered locus">Alvin_1414</name>
</gene>
<dbReference type="CDD" id="cd05936">
    <property type="entry name" value="FC-FACS_FadD_like"/>
    <property type="match status" value="1"/>
</dbReference>
<dbReference type="PANTHER" id="PTHR43767">
    <property type="entry name" value="LONG-CHAIN-FATTY-ACID--COA LIGASE"/>
    <property type="match status" value="1"/>
</dbReference>
<dbReference type="EMBL" id="CP001896">
    <property type="protein sequence ID" value="ADC62349.1"/>
    <property type="molecule type" value="Genomic_DNA"/>
</dbReference>
<dbReference type="SUPFAM" id="SSF56801">
    <property type="entry name" value="Acetyl-CoA synthetase-like"/>
    <property type="match status" value="1"/>
</dbReference>
<dbReference type="InterPro" id="IPR050237">
    <property type="entry name" value="ATP-dep_AMP-bd_enzyme"/>
</dbReference>
<keyword evidence="3" id="KW-0436">Ligase</keyword>
<dbReference type="eggNOG" id="COG0318">
    <property type="taxonomic scope" value="Bacteria"/>
</dbReference>
<accession>D3RT40</accession>
<sequence>MAFSRTLPELFRHTAKRFDDAPAILTDERIWTYADLDDASDGIAAGLAERGIAPGDRVGLYCPNGAAFVCGYLGILKAGACVVPINLLLPPTAIAFVLNDAGAKALCFHAAFAEQAAAALTEVPGVTLRLGIGPVDPETVDVRLDALTTAANPSAPRIDPDQEPAVILYTSGTTGRPKGAVLTHANLAANATAVAEVLEIRSGADGDRVLVVLPMFHAFAATVGLLMPLLAGAALVPVARFDAALITEAIGTHRATLFLGVPSLYAVLLRLDDAQVARWGSVRLCVSGGAAMPEAVMQAFETRFAIPILEGDGPTECGPVTCVNPPAGPRKPCSVGPALPGVEMRIADPDGNWLPDGEHGEVCVRGPSVMRGYWNLPEETRASFHGDWFRTGDLGWRDSDGWFYLVDRIKDLIITNGMNVYPRIIEEVLIRHPGVAEAAVVGEPHPLHGEIPIAYVTATPGQGELDTHDLKDWCRARLGRHEVPRRIECVATLPKNASGKILKRELRRTGEHERGVRLS</sequence>
<dbReference type="InterPro" id="IPR020845">
    <property type="entry name" value="AMP-binding_CS"/>
</dbReference>
<dbReference type="KEGG" id="alv:Alvin_1414"/>
<protein>
    <submittedName>
        <fullName evidence="3">AMP-dependent synthetase and ligase</fullName>
    </submittedName>
</protein>
<dbReference type="GO" id="GO:0016878">
    <property type="term" value="F:acid-thiol ligase activity"/>
    <property type="evidence" value="ECO:0007669"/>
    <property type="project" value="UniProtKB-ARBA"/>
</dbReference>
<proteinExistence type="predicted"/>
<organism evidence="3 4">
    <name type="scientific">Allochromatium vinosum (strain ATCC 17899 / DSM 180 / NBRC 103801 / NCIMB 10441 / D)</name>
    <name type="common">Chromatium vinosum</name>
    <dbReference type="NCBI Taxonomy" id="572477"/>
    <lineage>
        <taxon>Bacteria</taxon>
        <taxon>Pseudomonadati</taxon>
        <taxon>Pseudomonadota</taxon>
        <taxon>Gammaproteobacteria</taxon>
        <taxon>Chromatiales</taxon>
        <taxon>Chromatiaceae</taxon>
        <taxon>Allochromatium</taxon>
    </lineage>
</organism>
<dbReference type="Proteomes" id="UP000001441">
    <property type="component" value="Chromosome"/>
</dbReference>
<dbReference type="InterPro" id="IPR045851">
    <property type="entry name" value="AMP-bd_C_sf"/>
</dbReference>
<dbReference type="HOGENOM" id="CLU_000022_59_10_6"/>
<evidence type="ECO:0000313" key="3">
    <source>
        <dbReference type="EMBL" id="ADC62349.1"/>
    </source>
</evidence>
<feature type="domain" description="AMP-binding enzyme C-terminal" evidence="2">
    <location>
        <begin position="425"/>
        <end position="500"/>
    </location>
</feature>
<dbReference type="Gene3D" id="3.30.300.30">
    <property type="match status" value="1"/>
</dbReference>
<dbReference type="InterPro" id="IPR025110">
    <property type="entry name" value="AMP-bd_C"/>
</dbReference>
<dbReference type="InterPro" id="IPR000873">
    <property type="entry name" value="AMP-dep_synth/lig_dom"/>
</dbReference>
<evidence type="ECO:0000313" key="4">
    <source>
        <dbReference type="Proteomes" id="UP000001441"/>
    </source>
</evidence>
<dbReference type="InterPro" id="IPR042099">
    <property type="entry name" value="ANL_N_sf"/>
</dbReference>
<keyword evidence="4" id="KW-1185">Reference proteome</keyword>
<dbReference type="PROSITE" id="PS00455">
    <property type="entry name" value="AMP_BINDING"/>
    <property type="match status" value="1"/>
</dbReference>
<dbReference type="Gene3D" id="3.40.50.12780">
    <property type="entry name" value="N-terminal domain of ligase-like"/>
    <property type="match status" value="1"/>
</dbReference>
<dbReference type="RefSeq" id="WP_012970623.1">
    <property type="nucleotide sequence ID" value="NC_013851.1"/>
</dbReference>
<dbReference type="NCBIfam" id="NF004837">
    <property type="entry name" value="PRK06187.1"/>
    <property type="match status" value="1"/>
</dbReference>
<dbReference type="Pfam" id="PF13193">
    <property type="entry name" value="AMP-binding_C"/>
    <property type="match status" value="1"/>
</dbReference>
<reference evidence="3 4" key="1">
    <citation type="journal article" date="2011" name="Stand. Genomic Sci.">
        <title>Complete genome sequence of Allochromatium vinosum DSM 180(T).</title>
        <authorList>
            <person name="Weissgerber T."/>
            <person name="Zigann R."/>
            <person name="Bruce D."/>
            <person name="Chang Y.J."/>
            <person name="Detter J.C."/>
            <person name="Han C."/>
            <person name="Hauser L."/>
            <person name="Jeffries C.D."/>
            <person name="Land M."/>
            <person name="Munk A.C."/>
            <person name="Tapia R."/>
            <person name="Dahl C."/>
        </authorList>
    </citation>
    <scope>NUCLEOTIDE SEQUENCE [LARGE SCALE GENOMIC DNA]</scope>
    <source>
        <strain evidence="4">ATCC 17899 / DSM 180 / NBRC 103801 / NCIMB 10441 / D</strain>
    </source>
</reference>
<dbReference type="OrthoDB" id="5296889at2"/>
<feature type="domain" description="AMP-dependent synthetase/ligase" evidence="1">
    <location>
        <begin position="11"/>
        <end position="374"/>
    </location>
</feature>
<dbReference type="AlphaFoldDB" id="D3RT40"/>
<dbReference type="STRING" id="572477.Alvin_1414"/>
<dbReference type="PANTHER" id="PTHR43767:SF1">
    <property type="entry name" value="NONRIBOSOMAL PEPTIDE SYNTHASE PES1 (EUROFUNG)-RELATED"/>
    <property type="match status" value="1"/>
</dbReference>